<name>A0A9W9GT67_9EURO</name>
<organism evidence="2 3">
    <name type="scientific">Penicillium bovifimosum</name>
    <dbReference type="NCBI Taxonomy" id="126998"/>
    <lineage>
        <taxon>Eukaryota</taxon>
        <taxon>Fungi</taxon>
        <taxon>Dikarya</taxon>
        <taxon>Ascomycota</taxon>
        <taxon>Pezizomycotina</taxon>
        <taxon>Eurotiomycetes</taxon>
        <taxon>Eurotiomycetidae</taxon>
        <taxon>Eurotiales</taxon>
        <taxon>Aspergillaceae</taxon>
        <taxon>Penicillium</taxon>
    </lineage>
</organism>
<reference evidence="2" key="2">
    <citation type="journal article" date="2023" name="IMA Fungus">
        <title>Comparative genomic study of the Penicillium genus elucidates a diverse pangenome and 15 lateral gene transfer events.</title>
        <authorList>
            <person name="Petersen C."/>
            <person name="Sorensen T."/>
            <person name="Nielsen M.R."/>
            <person name="Sondergaard T.E."/>
            <person name="Sorensen J.L."/>
            <person name="Fitzpatrick D.A."/>
            <person name="Frisvad J.C."/>
            <person name="Nielsen K.L."/>
        </authorList>
    </citation>
    <scope>NUCLEOTIDE SEQUENCE</scope>
    <source>
        <strain evidence="2">IBT 22155</strain>
    </source>
</reference>
<feature type="compositionally biased region" description="Polar residues" evidence="1">
    <location>
        <begin position="150"/>
        <end position="159"/>
    </location>
</feature>
<gene>
    <name evidence="2" type="ORF">N7515_005684</name>
</gene>
<feature type="region of interest" description="Disordered" evidence="1">
    <location>
        <begin position="409"/>
        <end position="430"/>
    </location>
</feature>
<dbReference type="GeneID" id="81405598"/>
<evidence type="ECO:0000256" key="1">
    <source>
        <dbReference type="SAM" id="MobiDB-lite"/>
    </source>
</evidence>
<comment type="caution">
    <text evidence="2">The sequence shown here is derived from an EMBL/GenBank/DDBJ whole genome shotgun (WGS) entry which is preliminary data.</text>
</comment>
<feature type="compositionally biased region" description="Polar residues" evidence="1">
    <location>
        <begin position="1"/>
        <end position="15"/>
    </location>
</feature>
<sequence length="452" mass="49986">MLSRQDTFPTGTPSTSKKRASPKQSRHAPGPLQEPPSSSRKQPQPKSTPLRPDIFKAPGRDGIESIDLTGEVDRFTSSSDTILLGEPRGSWAEDSTPCAIREKRGKKRKSDEYTSDLLSPSKHTAKVRTPSKASRSPAARDMFPREPTPSRHTTQTTHMSAAKQPGHDPLVAPRSNRKRIIADSDDDEDFLCDWADAEDLADEMVLDVEESLYPILPEMSPAADEKNADTNHALSESTPKAPSPPAQPSTQPNKRPAAQDPLPSTPWSKPFSSQQKDPNVSKFLNLGSNAFGHAISKLRATLQKNSEIVYQQAMEGQPMPELIAENKTLVSQIEAIELLREHQNTHQASVSRRQDLKQNLIQAISRGEDPTSMPEELAQSRAVEAELEQTETKISQLLSQVDILDLAHDCPSDPTPMEHTQPASTDRTLAREPPPFLFFPFFTDRLNIGTPR</sequence>
<feature type="compositionally biased region" description="Polar residues" evidence="1">
    <location>
        <begin position="265"/>
        <end position="278"/>
    </location>
</feature>
<evidence type="ECO:0000313" key="2">
    <source>
        <dbReference type="EMBL" id="KAJ5129645.1"/>
    </source>
</evidence>
<reference evidence="2" key="1">
    <citation type="submission" date="2022-11" db="EMBL/GenBank/DDBJ databases">
        <authorList>
            <person name="Petersen C."/>
        </authorList>
    </citation>
    <scope>NUCLEOTIDE SEQUENCE</scope>
    <source>
        <strain evidence="2">IBT 22155</strain>
    </source>
</reference>
<dbReference type="RefSeq" id="XP_056520024.1">
    <property type="nucleotide sequence ID" value="XM_056666428.1"/>
</dbReference>
<protein>
    <submittedName>
        <fullName evidence="2">Uncharacterized protein</fullName>
    </submittedName>
</protein>
<dbReference type="AlphaFoldDB" id="A0A9W9GT67"/>
<dbReference type="Proteomes" id="UP001149079">
    <property type="component" value="Unassembled WGS sequence"/>
</dbReference>
<dbReference type="OrthoDB" id="10261556at2759"/>
<keyword evidence="3" id="KW-1185">Reference proteome</keyword>
<feature type="compositionally biased region" description="Low complexity" evidence="1">
    <location>
        <begin position="35"/>
        <end position="47"/>
    </location>
</feature>
<feature type="region of interest" description="Disordered" evidence="1">
    <location>
        <begin position="216"/>
        <end position="280"/>
    </location>
</feature>
<proteinExistence type="predicted"/>
<evidence type="ECO:0000313" key="3">
    <source>
        <dbReference type="Proteomes" id="UP001149079"/>
    </source>
</evidence>
<dbReference type="EMBL" id="JAPQKL010000005">
    <property type="protein sequence ID" value="KAJ5129645.1"/>
    <property type="molecule type" value="Genomic_DNA"/>
</dbReference>
<feature type="region of interest" description="Disordered" evidence="1">
    <location>
        <begin position="1"/>
        <end position="189"/>
    </location>
</feature>
<accession>A0A9W9GT67</accession>
<feature type="compositionally biased region" description="Basic residues" evidence="1">
    <location>
        <begin position="16"/>
        <end position="26"/>
    </location>
</feature>